<dbReference type="Proteomes" id="UP000220605">
    <property type="component" value="Chromosome 12"/>
</dbReference>
<evidence type="ECO:0000313" key="1">
    <source>
        <dbReference type="EMBL" id="VUZ98027.1"/>
    </source>
</evidence>
<dbReference type="VEuPathDB" id="PlasmoDB:PVP01_1274100"/>
<dbReference type="EMBL" id="LT635623">
    <property type="protein sequence ID" value="VUZ98027.1"/>
    <property type="molecule type" value="Genomic_DNA"/>
</dbReference>
<proteinExistence type="predicted"/>
<accession>A0A564ZZZ3</accession>
<reference evidence="2" key="1">
    <citation type="submission" date="2016-07" db="EMBL/GenBank/DDBJ databases">
        <authorList>
            <consortium name="Pathogen Informatics"/>
        </authorList>
    </citation>
    <scope>NUCLEOTIDE SEQUENCE [LARGE SCALE GENOMIC DNA]</scope>
</reference>
<gene>
    <name evidence="1" type="ORF">PVP01_1274100</name>
</gene>
<name>A0A564ZZZ3_PLAVI</name>
<organism evidence="1 2">
    <name type="scientific">Plasmodium vivax</name>
    <name type="common">malaria parasite P. vivax</name>
    <dbReference type="NCBI Taxonomy" id="5855"/>
    <lineage>
        <taxon>Eukaryota</taxon>
        <taxon>Sar</taxon>
        <taxon>Alveolata</taxon>
        <taxon>Apicomplexa</taxon>
        <taxon>Aconoidasida</taxon>
        <taxon>Haemosporida</taxon>
        <taxon>Plasmodiidae</taxon>
        <taxon>Plasmodium</taxon>
        <taxon>Plasmodium (Plasmodium)</taxon>
    </lineage>
</organism>
<evidence type="ECO:0000313" key="2">
    <source>
        <dbReference type="Proteomes" id="UP000220605"/>
    </source>
</evidence>
<protein>
    <submittedName>
        <fullName evidence="1">VIR protein</fullName>
    </submittedName>
</protein>
<dbReference type="AlphaFoldDB" id="A0A564ZZZ3"/>
<sequence length="186" mass="21765">MRLNKEQPQVSNFYIPVLMYTGLNGSKFNNCSLKNFAIDKNNFDIKRTLYEFIENYEGIKNKISQENNSNFKEKFSNPEVLNLIYDKCNYEKTSCQNCSNGEDDVPCLREKGNSFLNLIFGNDADNIINILLKFTPFGKNLNKLKKERKKSGHKKKEENIQDYMKNYAAYLDSEMKNRVHLGYHPT</sequence>